<keyword evidence="3" id="KW-0732">Signal</keyword>
<gene>
    <name evidence="7" type="ordered locus">MCCL_0331</name>
</gene>
<evidence type="ECO:0000256" key="6">
    <source>
        <dbReference type="SAM" id="Phobius"/>
    </source>
</evidence>
<comment type="subcellular location">
    <subcellularLocation>
        <location evidence="1">Secreted</location>
    </subcellularLocation>
</comment>
<sequence length="246" mass="28350">MLSGRAGGDKGTWDCFKIEVNIQTIKYNKEIIIVYLDNLILYIIIQNIQNKENIMKRLRNLFIALIAVLSIISISTPANAAGYYYKYNGYSGNNYQFVKSKAFINAVKKGKVTVNGKKVVNKVPMESVDKSSETIMTYSFENKKIKSKYIQRKYDSVFFLNDHLKTYAIIMPVKKGKITKQQFIKMYGKNYAEVQVIDNEVSVYYKFKNHYFEGAFNKKNQLIAVSMSSHIGGQFGKEFEQMIFGK</sequence>
<dbReference type="STRING" id="458233.MCCL_0331"/>
<evidence type="ECO:0000256" key="5">
    <source>
        <dbReference type="ARBA" id="ARBA00093792"/>
    </source>
</evidence>
<evidence type="ECO:0000313" key="8">
    <source>
        <dbReference type="Proteomes" id="UP000001383"/>
    </source>
</evidence>
<reference evidence="7 8" key="1">
    <citation type="journal article" date="2009" name="J. Bacteriol.">
        <title>Complete genome sequence of Macrococcus caseolyticus strain JCSCS5402, reflecting the ancestral genome of the human-pathogenic staphylococci.</title>
        <authorList>
            <person name="Baba T."/>
            <person name="Kuwahara-Arai K."/>
            <person name="Uchiyama I."/>
            <person name="Takeuchi F."/>
            <person name="Ito T."/>
            <person name="Hiramatsu K."/>
        </authorList>
    </citation>
    <scope>NUCLEOTIDE SEQUENCE [LARGE SCALE GENOMIC DNA]</scope>
    <source>
        <strain evidence="7 8">JCSC5402</strain>
    </source>
</reference>
<accession>B9E9X7</accession>
<proteinExistence type="inferred from homology"/>
<evidence type="ECO:0000256" key="2">
    <source>
        <dbReference type="ARBA" id="ARBA00022525"/>
    </source>
</evidence>
<organism evidence="7 8">
    <name type="scientific">Macrococcus caseolyticus (strain JCSC5402)</name>
    <name type="common">Macrococcoides caseolyticum</name>
    <dbReference type="NCBI Taxonomy" id="458233"/>
    <lineage>
        <taxon>Bacteria</taxon>
        <taxon>Bacillati</taxon>
        <taxon>Bacillota</taxon>
        <taxon>Bacilli</taxon>
        <taxon>Bacillales</taxon>
        <taxon>Staphylococcaceae</taxon>
        <taxon>Macrococcoides</taxon>
    </lineage>
</organism>
<dbReference type="KEGG" id="mcl:MCCL_0331"/>
<dbReference type="HOGENOM" id="CLU_1128008_0_0_9"/>
<dbReference type="AlphaFoldDB" id="B9E9X7"/>
<dbReference type="InterPro" id="IPR058086">
    <property type="entry name" value="IsaB"/>
</dbReference>
<keyword evidence="6" id="KW-0472">Membrane</keyword>
<evidence type="ECO:0000256" key="1">
    <source>
        <dbReference type="ARBA" id="ARBA00004613"/>
    </source>
</evidence>
<comment type="similarity">
    <text evidence="4">Belongs to the IsaB family.</text>
</comment>
<keyword evidence="2" id="KW-0964">Secreted</keyword>
<keyword evidence="6" id="KW-1133">Transmembrane helix</keyword>
<keyword evidence="6" id="KW-0812">Transmembrane</keyword>
<evidence type="ECO:0000313" key="7">
    <source>
        <dbReference type="EMBL" id="BAH17038.1"/>
    </source>
</evidence>
<dbReference type="EMBL" id="AP009484">
    <property type="protein sequence ID" value="BAH17038.1"/>
    <property type="molecule type" value="Genomic_DNA"/>
</dbReference>
<dbReference type="NCBIfam" id="NF047686">
    <property type="entry name" value="IsaB_fam"/>
    <property type="match status" value="1"/>
</dbReference>
<protein>
    <recommendedName>
        <fullName evidence="5">Immunodominant staphylococcal antigen B</fullName>
    </recommendedName>
</protein>
<evidence type="ECO:0000256" key="4">
    <source>
        <dbReference type="ARBA" id="ARBA00093777"/>
    </source>
</evidence>
<name>B9E9X7_MACCJ</name>
<feature type="transmembrane region" description="Helical" evidence="6">
    <location>
        <begin position="31"/>
        <end position="49"/>
    </location>
</feature>
<evidence type="ECO:0000256" key="3">
    <source>
        <dbReference type="ARBA" id="ARBA00022729"/>
    </source>
</evidence>
<feature type="transmembrane region" description="Helical" evidence="6">
    <location>
        <begin position="61"/>
        <end position="85"/>
    </location>
</feature>
<dbReference type="Proteomes" id="UP000001383">
    <property type="component" value="Chromosome"/>
</dbReference>